<dbReference type="STRING" id="1197477.IA57_05010"/>
<comment type="caution">
    <text evidence="1">The sequence shown here is derived from an EMBL/GenBank/DDBJ whole genome shotgun (WGS) entry which is preliminary data.</text>
</comment>
<sequence length="138" mass="15847">MKRLFAIVFSVLLWSCSIDDDHVTYTGYHEILPIASVTMPEEFQLGQSHEITLNYINPTTCHVFNDIYYVKNDYVRTVAIIAFVHQDNAIACTPQEVEKDVTFNFKPIASGLYTFKFWQGENDAGEDDYLIIEVPVID</sequence>
<protein>
    <submittedName>
        <fullName evidence="1">Uncharacterized protein</fullName>
    </submittedName>
</protein>
<dbReference type="EMBL" id="JPFK01000005">
    <property type="protein sequence ID" value="KFB01193.1"/>
    <property type="molecule type" value="Genomic_DNA"/>
</dbReference>
<keyword evidence="2" id="KW-1185">Reference proteome</keyword>
<accession>A0A084TKF7</accession>
<gene>
    <name evidence="1" type="ORF">IA57_05010</name>
</gene>
<dbReference type="AlphaFoldDB" id="A0A084TKF7"/>
<dbReference type="RefSeq" id="WP_036120019.1">
    <property type="nucleotide sequence ID" value="NZ_BMET01000001.1"/>
</dbReference>
<evidence type="ECO:0000313" key="2">
    <source>
        <dbReference type="Proteomes" id="UP000028521"/>
    </source>
</evidence>
<reference evidence="1 2" key="1">
    <citation type="journal article" date="2014" name="Genome Announc.">
        <title>Draft Genome Sequence of the Algicidal Bacterium Mangrovimonas yunxiaonensis Strain LY01.</title>
        <authorList>
            <person name="Li Y."/>
            <person name="Zhu H."/>
            <person name="Li C."/>
            <person name="Zhang H."/>
            <person name="Chen Z."/>
            <person name="Zheng W."/>
            <person name="Xu H."/>
            <person name="Zheng T."/>
        </authorList>
    </citation>
    <scope>NUCLEOTIDE SEQUENCE [LARGE SCALE GENOMIC DNA]</scope>
    <source>
        <strain evidence="1 2">LY01</strain>
    </source>
</reference>
<dbReference type="eggNOG" id="ENOG5032Y35">
    <property type="taxonomic scope" value="Bacteria"/>
</dbReference>
<proteinExistence type="predicted"/>
<evidence type="ECO:0000313" key="1">
    <source>
        <dbReference type="EMBL" id="KFB01193.1"/>
    </source>
</evidence>
<dbReference type="OrthoDB" id="893802at2"/>
<dbReference type="Proteomes" id="UP000028521">
    <property type="component" value="Unassembled WGS sequence"/>
</dbReference>
<organism evidence="1 2">
    <name type="scientific">Mangrovimonas yunxiaonensis</name>
    <dbReference type="NCBI Taxonomy" id="1197477"/>
    <lineage>
        <taxon>Bacteria</taxon>
        <taxon>Pseudomonadati</taxon>
        <taxon>Bacteroidota</taxon>
        <taxon>Flavobacteriia</taxon>
        <taxon>Flavobacteriales</taxon>
        <taxon>Flavobacteriaceae</taxon>
        <taxon>Mangrovimonas</taxon>
    </lineage>
</organism>
<reference evidence="2" key="2">
    <citation type="submission" date="2014-07" db="EMBL/GenBank/DDBJ databases">
        <title>Genome sequence of Mangrovimonas yunxiaonensis.</title>
        <authorList>
            <person name="Li Y."/>
            <person name="Zheng T."/>
        </authorList>
    </citation>
    <scope>NUCLEOTIDE SEQUENCE [LARGE SCALE GENOMIC DNA]</scope>
    <source>
        <strain evidence="2">LY01</strain>
    </source>
</reference>
<name>A0A084TKF7_9FLAO</name>